<dbReference type="EMBL" id="JXSQ01000002">
    <property type="protein sequence ID" value="KIP53654.1"/>
    <property type="molecule type" value="Genomic_DNA"/>
</dbReference>
<organism evidence="2 3">
    <name type="scientific">Leucobacter komagatae</name>
    <dbReference type="NCBI Taxonomy" id="55969"/>
    <lineage>
        <taxon>Bacteria</taxon>
        <taxon>Bacillati</taxon>
        <taxon>Actinomycetota</taxon>
        <taxon>Actinomycetes</taxon>
        <taxon>Micrococcales</taxon>
        <taxon>Microbacteriaceae</taxon>
        <taxon>Leucobacter</taxon>
    </lineage>
</organism>
<dbReference type="SUPFAM" id="SSF160904">
    <property type="entry name" value="Jann2411-like"/>
    <property type="match status" value="1"/>
</dbReference>
<dbReference type="Proteomes" id="UP000032120">
    <property type="component" value="Unassembled WGS sequence"/>
</dbReference>
<dbReference type="InterPro" id="IPR023286">
    <property type="entry name" value="ABATE_dom_sf"/>
</dbReference>
<dbReference type="InterPro" id="IPR021005">
    <property type="entry name" value="Znf_CGNR"/>
</dbReference>
<evidence type="ECO:0000259" key="1">
    <source>
        <dbReference type="Pfam" id="PF11706"/>
    </source>
</evidence>
<comment type="caution">
    <text evidence="2">The sequence shown here is derived from an EMBL/GenBank/DDBJ whole genome shotgun (WGS) entry which is preliminary data.</text>
</comment>
<feature type="domain" description="Zinc finger CGNR" evidence="1">
    <location>
        <begin position="117"/>
        <end position="160"/>
    </location>
</feature>
<reference evidence="2 3" key="1">
    <citation type="submission" date="2015-01" db="EMBL/GenBank/DDBJ databases">
        <title>Draft genome sequence of Leucobacter komagatae strain VKM ST2845.</title>
        <authorList>
            <person name="Karlyshev A.V."/>
            <person name="Kudryashova E.B."/>
        </authorList>
    </citation>
    <scope>NUCLEOTIDE SEQUENCE [LARGE SCALE GENOMIC DNA]</scope>
    <source>
        <strain evidence="2 3">VKM ST2845</strain>
    </source>
</reference>
<proteinExistence type="predicted"/>
<evidence type="ECO:0000313" key="3">
    <source>
        <dbReference type="Proteomes" id="UP000032120"/>
    </source>
</evidence>
<protein>
    <recommendedName>
        <fullName evidence="1">Zinc finger CGNR domain-containing protein</fullName>
    </recommendedName>
</protein>
<accession>A0A0D0IPY0</accession>
<dbReference type="Pfam" id="PF07336">
    <property type="entry name" value="ABATE"/>
    <property type="match status" value="1"/>
</dbReference>
<dbReference type="PANTHER" id="PTHR35525">
    <property type="entry name" value="BLL6575 PROTEIN"/>
    <property type="match status" value="1"/>
</dbReference>
<keyword evidence="3" id="KW-1185">Reference proteome</keyword>
<dbReference type="InterPro" id="IPR010852">
    <property type="entry name" value="ABATE"/>
</dbReference>
<dbReference type="Pfam" id="PF11706">
    <property type="entry name" value="zf-CGNR"/>
    <property type="match status" value="1"/>
</dbReference>
<evidence type="ECO:0000313" key="2">
    <source>
        <dbReference type="EMBL" id="KIP53654.1"/>
    </source>
</evidence>
<dbReference type="AlphaFoldDB" id="A0A0D0IPY0"/>
<dbReference type="PANTHER" id="PTHR35525:SF3">
    <property type="entry name" value="BLL6575 PROTEIN"/>
    <property type="match status" value="1"/>
</dbReference>
<dbReference type="Gene3D" id="1.10.3300.10">
    <property type="entry name" value="Jann2411-like domain"/>
    <property type="match status" value="1"/>
</dbReference>
<name>A0A0D0IPY0_9MICO</name>
<sequence length="169" mass="18515">MVVELCNSAVLLHGTDELREAESAARWLAARGYRLGEDPSALPRLREEREVLRDFLSARASSETLARFNEAAQRHVGGARIAADGSLELIPLADPKDMAGAATLALLTWGSGAEGARLKVCAAPECRWAYYDSSRSRSRSWCDMNVCGARHKMREYRARKDGSSTETSA</sequence>
<gene>
    <name evidence="2" type="ORF">SD72_02665</name>
</gene>